<comment type="caution">
    <text evidence="2">The sequence shown here is derived from an EMBL/GenBank/DDBJ whole genome shotgun (WGS) entry which is preliminary data.</text>
</comment>
<organism evidence="2 3">
    <name type="scientific">Portunus trituberculatus</name>
    <name type="common">Swimming crab</name>
    <name type="synonym">Neptunus trituberculatus</name>
    <dbReference type="NCBI Taxonomy" id="210409"/>
    <lineage>
        <taxon>Eukaryota</taxon>
        <taxon>Metazoa</taxon>
        <taxon>Ecdysozoa</taxon>
        <taxon>Arthropoda</taxon>
        <taxon>Crustacea</taxon>
        <taxon>Multicrustacea</taxon>
        <taxon>Malacostraca</taxon>
        <taxon>Eumalacostraca</taxon>
        <taxon>Eucarida</taxon>
        <taxon>Decapoda</taxon>
        <taxon>Pleocyemata</taxon>
        <taxon>Brachyura</taxon>
        <taxon>Eubrachyura</taxon>
        <taxon>Portunoidea</taxon>
        <taxon>Portunidae</taxon>
        <taxon>Portuninae</taxon>
        <taxon>Portunus</taxon>
    </lineage>
</organism>
<evidence type="ECO:0000313" key="3">
    <source>
        <dbReference type="Proteomes" id="UP000324222"/>
    </source>
</evidence>
<dbReference type="AlphaFoldDB" id="A0A5B7ISH2"/>
<name>A0A5B7ISH2_PORTR</name>
<feature type="compositionally biased region" description="Pro residues" evidence="1">
    <location>
        <begin position="26"/>
        <end position="35"/>
    </location>
</feature>
<sequence length="101" mass="10742">MLPFPCAGEEALPASLRGAAATTPPHQSPPPPPPVTTATTQHGLTQDRLATRPPPPSSCVSVLSAAPQQLSLSTVVCINLTHKCVTVQFHEVRVRTQRYPE</sequence>
<protein>
    <submittedName>
        <fullName evidence="2">Uncharacterized protein</fullName>
    </submittedName>
</protein>
<gene>
    <name evidence="2" type="ORF">E2C01_081668</name>
</gene>
<keyword evidence="3" id="KW-1185">Reference proteome</keyword>
<reference evidence="2 3" key="1">
    <citation type="submission" date="2019-05" db="EMBL/GenBank/DDBJ databases">
        <title>Another draft genome of Portunus trituberculatus and its Hox gene families provides insights of decapod evolution.</title>
        <authorList>
            <person name="Jeong J.-H."/>
            <person name="Song I."/>
            <person name="Kim S."/>
            <person name="Choi T."/>
            <person name="Kim D."/>
            <person name="Ryu S."/>
            <person name="Kim W."/>
        </authorList>
    </citation>
    <scope>NUCLEOTIDE SEQUENCE [LARGE SCALE GENOMIC DNA]</scope>
    <source>
        <tissue evidence="2">Muscle</tissue>
    </source>
</reference>
<evidence type="ECO:0000313" key="2">
    <source>
        <dbReference type="EMBL" id="MPC86832.1"/>
    </source>
</evidence>
<evidence type="ECO:0000256" key="1">
    <source>
        <dbReference type="SAM" id="MobiDB-lite"/>
    </source>
</evidence>
<dbReference type="EMBL" id="VSRR010072619">
    <property type="protein sequence ID" value="MPC86832.1"/>
    <property type="molecule type" value="Genomic_DNA"/>
</dbReference>
<accession>A0A5B7ISH2</accession>
<proteinExistence type="predicted"/>
<dbReference type="Proteomes" id="UP000324222">
    <property type="component" value="Unassembled WGS sequence"/>
</dbReference>
<feature type="region of interest" description="Disordered" evidence="1">
    <location>
        <begin position="13"/>
        <end position="59"/>
    </location>
</feature>